<dbReference type="Proteomes" id="UP000636010">
    <property type="component" value="Unassembled WGS sequence"/>
</dbReference>
<dbReference type="InterPro" id="IPR003423">
    <property type="entry name" value="OMP_efflux"/>
</dbReference>
<comment type="similarity">
    <text evidence="2">Belongs to the outer membrane factor (OMF) (TC 1.B.17) family.</text>
</comment>
<dbReference type="EMBL" id="BMEC01000006">
    <property type="protein sequence ID" value="GGC35534.1"/>
    <property type="molecule type" value="Genomic_DNA"/>
</dbReference>
<dbReference type="Gene3D" id="1.20.1600.10">
    <property type="entry name" value="Outer membrane efflux proteins (OEP)"/>
    <property type="match status" value="1"/>
</dbReference>
<accession>A0ABQ1M749</accession>
<proteinExistence type="inferred from homology"/>
<dbReference type="PANTHER" id="PTHR30026:SF20">
    <property type="entry name" value="OUTER MEMBRANE PROTEIN TOLC"/>
    <property type="match status" value="1"/>
</dbReference>
<dbReference type="Pfam" id="PF02321">
    <property type="entry name" value="OEP"/>
    <property type="match status" value="2"/>
</dbReference>
<dbReference type="PANTHER" id="PTHR30026">
    <property type="entry name" value="OUTER MEMBRANE PROTEIN TOLC"/>
    <property type="match status" value="1"/>
</dbReference>
<evidence type="ECO:0000256" key="5">
    <source>
        <dbReference type="ARBA" id="ARBA00022692"/>
    </source>
</evidence>
<keyword evidence="5" id="KW-0812">Transmembrane</keyword>
<evidence type="ECO:0000256" key="1">
    <source>
        <dbReference type="ARBA" id="ARBA00004442"/>
    </source>
</evidence>
<sequence>MSKKLNKLVIIVSIICFSTPEWGSAQQISTDQPLSLEECVQFALENNYTLQSTRLQEGIAETQVGETRAMGLPQASVRSNINYNYEVQKAFLPNALFGPDTTSNEPFDPEGFTPVQFSPNYDGNATFSVSQLIFDGSYFVGLQAAKTLRELRQKETNQSEIETVEAVTKAYYTVLINQERSELVDANINQLEELLNDTRALNENGFAESIEVDRVQVNLNNTKTEKNKIQRGLNYAMDLLKFQMGLPLSEEITLSGDVKNLSLNVTEYATQIEQFNYEQRVDYRILKTNKELSELDLKNNKATHLPKLSANFSYGYNTGVNEFSELWDFNNNWLSFGAVGISLQWDLFTGLRRSNLMQRNRIQIEQLDIQKEALEKSIDLEIRQLRDNLRSAKESLEVQEANKKLANKVFEQSQIKYNNGVGSSNELIEAETARKTAETNYYNALYDAVITQIELEKALGTLY</sequence>
<evidence type="ECO:0000256" key="6">
    <source>
        <dbReference type="ARBA" id="ARBA00023136"/>
    </source>
</evidence>
<keyword evidence="8" id="KW-0175">Coiled coil</keyword>
<comment type="subcellular location">
    <subcellularLocation>
        <location evidence="1">Cell outer membrane</location>
    </subcellularLocation>
</comment>
<evidence type="ECO:0000256" key="3">
    <source>
        <dbReference type="ARBA" id="ARBA00022448"/>
    </source>
</evidence>
<evidence type="ECO:0000256" key="8">
    <source>
        <dbReference type="SAM" id="Coils"/>
    </source>
</evidence>
<keyword evidence="7" id="KW-0998">Cell outer membrane</keyword>
<organism evidence="9 10">
    <name type="scientific">Marivirga lumbricoides</name>
    <dbReference type="NCBI Taxonomy" id="1046115"/>
    <lineage>
        <taxon>Bacteria</taxon>
        <taxon>Pseudomonadati</taxon>
        <taxon>Bacteroidota</taxon>
        <taxon>Cytophagia</taxon>
        <taxon>Cytophagales</taxon>
        <taxon>Marivirgaceae</taxon>
        <taxon>Marivirga</taxon>
    </lineage>
</organism>
<comment type="caution">
    <text evidence="9">The sequence shown here is derived from an EMBL/GenBank/DDBJ whole genome shotgun (WGS) entry which is preliminary data.</text>
</comment>
<evidence type="ECO:0000313" key="10">
    <source>
        <dbReference type="Proteomes" id="UP000636010"/>
    </source>
</evidence>
<reference evidence="10" key="1">
    <citation type="journal article" date="2019" name="Int. J. Syst. Evol. Microbiol.">
        <title>The Global Catalogue of Microorganisms (GCM) 10K type strain sequencing project: providing services to taxonomists for standard genome sequencing and annotation.</title>
        <authorList>
            <consortium name="The Broad Institute Genomics Platform"/>
            <consortium name="The Broad Institute Genome Sequencing Center for Infectious Disease"/>
            <person name="Wu L."/>
            <person name="Ma J."/>
        </authorList>
    </citation>
    <scope>NUCLEOTIDE SEQUENCE [LARGE SCALE GENOMIC DNA]</scope>
    <source>
        <strain evidence="10">CGMCC 1.10832</strain>
    </source>
</reference>
<evidence type="ECO:0000313" key="9">
    <source>
        <dbReference type="EMBL" id="GGC35534.1"/>
    </source>
</evidence>
<name>A0ABQ1M749_9BACT</name>
<dbReference type="RefSeq" id="WP_188463136.1">
    <property type="nucleotide sequence ID" value="NZ_BAABHU010000006.1"/>
</dbReference>
<evidence type="ECO:0000256" key="2">
    <source>
        <dbReference type="ARBA" id="ARBA00007613"/>
    </source>
</evidence>
<keyword evidence="6" id="KW-0472">Membrane</keyword>
<evidence type="ECO:0000256" key="4">
    <source>
        <dbReference type="ARBA" id="ARBA00022452"/>
    </source>
</evidence>
<dbReference type="InterPro" id="IPR051906">
    <property type="entry name" value="TolC-like"/>
</dbReference>
<keyword evidence="3" id="KW-0813">Transport</keyword>
<evidence type="ECO:0000256" key="7">
    <source>
        <dbReference type="ARBA" id="ARBA00023237"/>
    </source>
</evidence>
<dbReference type="SUPFAM" id="SSF56954">
    <property type="entry name" value="Outer membrane efflux proteins (OEP)"/>
    <property type="match status" value="1"/>
</dbReference>
<feature type="coiled-coil region" evidence="8">
    <location>
        <begin position="357"/>
        <end position="402"/>
    </location>
</feature>
<protein>
    <submittedName>
        <fullName evidence="9">Transporter</fullName>
    </submittedName>
</protein>
<keyword evidence="10" id="KW-1185">Reference proteome</keyword>
<gene>
    <name evidence="9" type="ORF">GCM10011506_21160</name>
</gene>
<keyword evidence="4" id="KW-1134">Transmembrane beta strand</keyword>